<evidence type="ECO:0000313" key="1">
    <source>
        <dbReference type="EMBL" id="KAH3825748.1"/>
    </source>
</evidence>
<evidence type="ECO:0000313" key="2">
    <source>
        <dbReference type="Proteomes" id="UP000828390"/>
    </source>
</evidence>
<proteinExistence type="predicted"/>
<sequence length="71" mass="8083">MLHAFTEEILVGVSAGVPRHARTMCMRAARFLRAAPVLMALRRIVAGSGSQWVTLFAERDRWNCRYSNKFT</sequence>
<dbReference type="EMBL" id="JAIWYP010000005">
    <property type="protein sequence ID" value="KAH3825748.1"/>
    <property type="molecule type" value="Genomic_DNA"/>
</dbReference>
<dbReference type="Proteomes" id="UP000828390">
    <property type="component" value="Unassembled WGS sequence"/>
</dbReference>
<name>A0A9D4H1K9_DREPO</name>
<reference evidence="1" key="2">
    <citation type="submission" date="2020-11" db="EMBL/GenBank/DDBJ databases">
        <authorList>
            <person name="McCartney M.A."/>
            <person name="Auch B."/>
            <person name="Kono T."/>
            <person name="Mallez S."/>
            <person name="Becker A."/>
            <person name="Gohl D.M."/>
            <person name="Silverstein K.A.T."/>
            <person name="Koren S."/>
            <person name="Bechman K.B."/>
            <person name="Herman A."/>
            <person name="Abrahante J.E."/>
            <person name="Garbe J."/>
        </authorList>
    </citation>
    <scope>NUCLEOTIDE SEQUENCE</scope>
    <source>
        <strain evidence="1">Duluth1</strain>
        <tissue evidence="1">Whole animal</tissue>
    </source>
</reference>
<protein>
    <submittedName>
        <fullName evidence="1">Uncharacterized protein</fullName>
    </submittedName>
</protein>
<reference evidence="1" key="1">
    <citation type="journal article" date="2019" name="bioRxiv">
        <title>The Genome of the Zebra Mussel, Dreissena polymorpha: A Resource for Invasive Species Research.</title>
        <authorList>
            <person name="McCartney M.A."/>
            <person name="Auch B."/>
            <person name="Kono T."/>
            <person name="Mallez S."/>
            <person name="Zhang Y."/>
            <person name="Obille A."/>
            <person name="Becker A."/>
            <person name="Abrahante J.E."/>
            <person name="Garbe J."/>
            <person name="Badalamenti J.P."/>
            <person name="Herman A."/>
            <person name="Mangelson H."/>
            <person name="Liachko I."/>
            <person name="Sullivan S."/>
            <person name="Sone E.D."/>
            <person name="Koren S."/>
            <person name="Silverstein K.A.T."/>
            <person name="Beckman K.B."/>
            <person name="Gohl D.M."/>
        </authorList>
    </citation>
    <scope>NUCLEOTIDE SEQUENCE</scope>
    <source>
        <strain evidence="1">Duluth1</strain>
        <tissue evidence="1">Whole animal</tissue>
    </source>
</reference>
<dbReference type="AlphaFoldDB" id="A0A9D4H1K9"/>
<organism evidence="1 2">
    <name type="scientific">Dreissena polymorpha</name>
    <name type="common">Zebra mussel</name>
    <name type="synonym">Mytilus polymorpha</name>
    <dbReference type="NCBI Taxonomy" id="45954"/>
    <lineage>
        <taxon>Eukaryota</taxon>
        <taxon>Metazoa</taxon>
        <taxon>Spiralia</taxon>
        <taxon>Lophotrochozoa</taxon>
        <taxon>Mollusca</taxon>
        <taxon>Bivalvia</taxon>
        <taxon>Autobranchia</taxon>
        <taxon>Heteroconchia</taxon>
        <taxon>Euheterodonta</taxon>
        <taxon>Imparidentia</taxon>
        <taxon>Neoheterodontei</taxon>
        <taxon>Myida</taxon>
        <taxon>Dreissenoidea</taxon>
        <taxon>Dreissenidae</taxon>
        <taxon>Dreissena</taxon>
    </lineage>
</organism>
<gene>
    <name evidence="1" type="ORF">DPMN_127629</name>
</gene>
<keyword evidence="2" id="KW-1185">Reference proteome</keyword>
<accession>A0A9D4H1K9</accession>
<comment type="caution">
    <text evidence="1">The sequence shown here is derived from an EMBL/GenBank/DDBJ whole genome shotgun (WGS) entry which is preliminary data.</text>
</comment>